<dbReference type="PANTHER" id="PTHR38846:SF1">
    <property type="entry name" value="C3H1-TYPE DOMAIN-CONTAINING PROTEIN"/>
    <property type="match status" value="1"/>
</dbReference>
<organism evidence="1 2">
    <name type="scientific">Salinomyces thailandicus</name>
    <dbReference type="NCBI Taxonomy" id="706561"/>
    <lineage>
        <taxon>Eukaryota</taxon>
        <taxon>Fungi</taxon>
        <taxon>Dikarya</taxon>
        <taxon>Ascomycota</taxon>
        <taxon>Pezizomycotina</taxon>
        <taxon>Dothideomycetes</taxon>
        <taxon>Dothideomycetidae</taxon>
        <taxon>Mycosphaerellales</taxon>
        <taxon>Teratosphaeriaceae</taxon>
        <taxon>Salinomyces</taxon>
    </lineage>
</organism>
<dbReference type="Proteomes" id="UP000308549">
    <property type="component" value="Unassembled WGS sequence"/>
</dbReference>
<dbReference type="EMBL" id="NAJL01000007">
    <property type="protein sequence ID" value="TKA31813.1"/>
    <property type="molecule type" value="Genomic_DNA"/>
</dbReference>
<dbReference type="PANTHER" id="PTHR38846">
    <property type="entry name" value="C3H1-TYPE DOMAIN-CONTAINING PROTEIN"/>
    <property type="match status" value="1"/>
</dbReference>
<dbReference type="AlphaFoldDB" id="A0A4U0U911"/>
<sequence length="117" mass="13419">MTKKNQRKKNALVLQHFDINYGVDETKLQGWQRLCEDVGVAARGSIKQCKKASKQALKTVNVNIHDLVDAKKAGQTPRHFPNRRALSNYIVEKRRWFSKVEAKKNGYLAALLIEVWA</sequence>
<dbReference type="OrthoDB" id="6105938at2759"/>
<reference evidence="1 2" key="1">
    <citation type="submission" date="2017-03" db="EMBL/GenBank/DDBJ databases">
        <title>Genomes of endolithic fungi from Antarctica.</title>
        <authorList>
            <person name="Coleine C."/>
            <person name="Masonjones S."/>
            <person name="Stajich J.E."/>
        </authorList>
    </citation>
    <scope>NUCLEOTIDE SEQUENCE [LARGE SCALE GENOMIC DNA]</scope>
    <source>
        <strain evidence="1 2">CCFEE 6315</strain>
    </source>
</reference>
<gene>
    <name evidence="1" type="ORF">B0A50_01892</name>
</gene>
<comment type="caution">
    <text evidence="1">The sequence shown here is derived from an EMBL/GenBank/DDBJ whole genome shotgun (WGS) entry which is preliminary data.</text>
</comment>
<proteinExistence type="predicted"/>
<accession>A0A4U0U911</accession>
<evidence type="ECO:0000313" key="1">
    <source>
        <dbReference type="EMBL" id="TKA31813.1"/>
    </source>
</evidence>
<keyword evidence="2" id="KW-1185">Reference proteome</keyword>
<evidence type="ECO:0000313" key="2">
    <source>
        <dbReference type="Proteomes" id="UP000308549"/>
    </source>
</evidence>
<protein>
    <submittedName>
        <fullName evidence="1">Uncharacterized protein</fullName>
    </submittedName>
</protein>
<name>A0A4U0U911_9PEZI</name>